<accession>A0A482XVK7</accession>
<reference evidence="1 2" key="1">
    <citation type="journal article" date="2017" name="Gigascience">
        <title>Genome sequence of the small brown planthopper, Laodelphax striatellus.</title>
        <authorList>
            <person name="Zhu J."/>
            <person name="Jiang F."/>
            <person name="Wang X."/>
            <person name="Yang P."/>
            <person name="Bao Y."/>
            <person name="Zhao W."/>
            <person name="Wang W."/>
            <person name="Lu H."/>
            <person name="Wang Q."/>
            <person name="Cui N."/>
            <person name="Li J."/>
            <person name="Chen X."/>
            <person name="Luo L."/>
            <person name="Yu J."/>
            <person name="Kang L."/>
            <person name="Cui F."/>
        </authorList>
    </citation>
    <scope>NUCLEOTIDE SEQUENCE [LARGE SCALE GENOMIC DNA]</scope>
    <source>
        <strain evidence="1">Lst14</strain>
    </source>
</reference>
<evidence type="ECO:0000313" key="2">
    <source>
        <dbReference type="Proteomes" id="UP000291343"/>
    </source>
</evidence>
<name>A0A482XVK7_LAOST</name>
<protein>
    <submittedName>
        <fullName evidence="1">Uncharacterized protein</fullName>
    </submittedName>
</protein>
<evidence type="ECO:0000313" key="1">
    <source>
        <dbReference type="EMBL" id="RZF49190.1"/>
    </source>
</evidence>
<sequence>MERYLGITHTALNSSATVELSNSVANIHRAQCDRERSEPRSERVMRRDSHITVTVITALSIEVCRWCKTMPHARTPTYTCKSSSYAQAGLTAREDLLKMPAATVVCSCCGAENCKVHREQKESRRRGEEREEEKE</sequence>
<gene>
    <name evidence="1" type="ORF">LSTR_LSTR012455</name>
</gene>
<comment type="caution">
    <text evidence="1">The sequence shown here is derived from an EMBL/GenBank/DDBJ whole genome shotgun (WGS) entry which is preliminary data.</text>
</comment>
<dbReference type="EMBL" id="QKKF02000368">
    <property type="protein sequence ID" value="RZF49190.1"/>
    <property type="molecule type" value="Genomic_DNA"/>
</dbReference>
<dbReference type="Proteomes" id="UP000291343">
    <property type="component" value="Unassembled WGS sequence"/>
</dbReference>
<dbReference type="InParanoid" id="A0A482XVK7"/>
<keyword evidence="2" id="KW-1185">Reference proteome</keyword>
<dbReference type="AlphaFoldDB" id="A0A482XVK7"/>
<proteinExistence type="predicted"/>
<organism evidence="1 2">
    <name type="scientific">Laodelphax striatellus</name>
    <name type="common">Small brown planthopper</name>
    <name type="synonym">Delphax striatella</name>
    <dbReference type="NCBI Taxonomy" id="195883"/>
    <lineage>
        <taxon>Eukaryota</taxon>
        <taxon>Metazoa</taxon>
        <taxon>Ecdysozoa</taxon>
        <taxon>Arthropoda</taxon>
        <taxon>Hexapoda</taxon>
        <taxon>Insecta</taxon>
        <taxon>Pterygota</taxon>
        <taxon>Neoptera</taxon>
        <taxon>Paraneoptera</taxon>
        <taxon>Hemiptera</taxon>
        <taxon>Auchenorrhyncha</taxon>
        <taxon>Fulgoroidea</taxon>
        <taxon>Delphacidae</taxon>
        <taxon>Criomorphinae</taxon>
        <taxon>Laodelphax</taxon>
    </lineage>
</organism>